<protein>
    <submittedName>
        <fullName evidence="10">Beta-1,3-N-acetylglucosaminyltransferase manic fringe</fullName>
    </submittedName>
</protein>
<evidence type="ECO:0000256" key="8">
    <source>
        <dbReference type="SAM" id="MobiDB-lite"/>
    </source>
</evidence>
<dbReference type="GO" id="GO:0016020">
    <property type="term" value="C:membrane"/>
    <property type="evidence" value="ECO:0007669"/>
    <property type="project" value="UniProtKB-SubCell"/>
</dbReference>
<keyword evidence="5" id="KW-0735">Signal-anchor</keyword>
<evidence type="ECO:0000256" key="5">
    <source>
        <dbReference type="ARBA" id="ARBA00022968"/>
    </source>
</evidence>
<dbReference type="EMBL" id="SRLO01003542">
    <property type="protein sequence ID" value="TNN31361.1"/>
    <property type="molecule type" value="Genomic_DNA"/>
</dbReference>
<comment type="caution">
    <text evidence="10">The sequence shown here is derived from an EMBL/GenBank/DDBJ whole genome shotgun (WGS) entry which is preliminary data.</text>
</comment>
<dbReference type="GO" id="GO:0016757">
    <property type="term" value="F:glycosyltransferase activity"/>
    <property type="evidence" value="ECO:0007669"/>
    <property type="project" value="UniProtKB-KW"/>
</dbReference>
<gene>
    <name evidence="10" type="primary">mfng</name>
    <name evidence="10" type="ORF">EYF80_058487</name>
</gene>
<comment type="subcellular location">
    <subcellularLocation>
        <location evidence="1">Membrane</location>
        <topology evidence="1">Single-pass type II membrane protein</topology>
    </subcellularLocation>
</comment>
<dbReference type="Pfam" id="PF02434">
    <property type="entry name" value="Fringe"/>
    <property type="match status" value="1"/>
</dbReference>
<feature type="compositionally biased region" description="Low complexity" evidence="8">
    <location>
        <begin position="35"/>
        <end position="54"/>
    </location>
</feature>
<reference evidence="10 11" key="1">
    <citation type="submission" date="2019-03" db="EMBL/GenBank/DDBJ databases">
        <title>First draft genome of Liparis tanakae, snailfish: a comprehensive survey of snailfish specific genes.</title>
        <authorList>
            <person name="Kim W."/>
            <person name="Song I."/>
            <person name="Jeong J.-H."/>
            <person name="Kim D."/>
            <person name="Kim S."/>
            <person name="Ryu S."/>
            <person name="Song J.Y."/>
            <person name="Lee S.K."/>
        </authorList>
    </citation>
    <scope>NUCLEOTIDE SEQUENCE [LARGE SCALE GENOMIC DNA]</scope>
    <source>
        <tissue evidence="10">Muscle</tissue>
    </source>
</reference>
<feature type="region of interest" description="Disordered" evidence="8">
    <location>
        <begin position="33"/>
        <end position="99"/>
    </location>
</feature>
<accession>A0A4Z2ERZ7</accession>
<dbReference type="InterPro" id="IPR003378">
    <property type="entry name" value="Fringe-like_glycosylTrfase"/>
</dbReference>
<organism evidence="10 11">
    <name type="scientific">Liparis tanakae</name>
    <name type="common">Tanaka's snailfish</name>
    <dbReference type="NCBI Taxonomy" id="230148"/>
    <lineage>
        <taxon>Eukaryota</taxon>
        <taxon>Metazoa</taxon>
        <taxon>Chordata</taxon>
        <taxon>Craniata</taxon>
        <taxon>Vertebrata</taxon>
        <taxon>Euteleostomi</taxon>
        <taxon>Actinopterygii</taxon>
        <taxon>Neopterygii</taxon>
        <taxon>Teleostei</taxon>
        <taxon>Neoteleostei</taxon>
        <taxon>Acanthomorphata</taxon>
        <taxon>Eupercaria</taxon>
        <taxon>Perciformes</taxon>
        <taxon>Cottioidei</taxon>
        <taxon>Cottales</taxon>
        <taxon>Liparidae</taxon>
        <taxon>Liparis</taxon>
    </lineage>
</organism>
<keyword evidence="3 10" id="KW-0808">Transferase</keyword>
<evidence type="ECO:0000313" key="11">
    <source>
        <dbReference type="Proteomes" id="UP000314294"/>
    </source>
</evidence>
<evidence type="ECO:0000259" key="9">
    <source>
        <dbReference type="Pfam" id="PF02434"/>
    </source>
</evidence>
<sequence length="147" mass="15380">MQKRSIGRKLTVFIFTFIIILYVDFQLRTSSVPKGRASGAPARRAPQEAPAPDRGGARSPATSRGARPRGQRVPRGAPGGQRGPGGAPGGQRGPGGAPSGAAALKLEDIFLAVKTTGRFHATRLALLLETWVSRTKAHVSVCVSVCV</sequence>
<proteinExistence type="predicted"/>
<dbReference type="AlphaFoldDB" id="A0A4Z2ERZ7"/>
<keyword evidence="6" id="KW-1133">Transmembrane helix</keyword>
<evidence type="ECO:0000256" key="6">
    <source>
        <dbReference type="ARBA" id="ARBA00022989"/>
    </source>
</evidence>
<evidence type="ECO:0000256" key="1">
    <source>
        <dbReference type="ARBA" id="ARBA00004606"/>
    </source>
</evidence>
<dbReference type="Gene3D" id="3.90.550.50">
    <property type="match status" value="1"/>
</dbReference>
<keyword evidence="4" id="KW-0812">Transmembrane</keyword>
<dbReference type="OrthoDB" id="8946022at2759"/>
<keyword evidence="11" id="KW-1185">Reference proteome</keyword>
<evidence type="ECO:0000256" key="7">
    <source>
        <dbReference type="ARBA" id="ARBA00023136"/>
    </source>
</evidence>
<evidence type="ECO:0000313" key="10">
    <source>
        <dbReference type="EMBL" id="TNN31361.1"/>
    </source>
</evidence>
<feature type="compositionally biased region" description="Gly residues" evidence="8">
    <location>
        <begin position="77"/>
        <end position="98"/>
    </location>
</feature>
<evidence type="ECO:0000256" key="4">
    <source>
        <dbReference type="ARBA" id="ARBA00022692"/>
    </source>
</evidence>
<evidence type="ECO:0000256" key="2">
    <source>
        <dbReference type="ARBA" id="ARBA00022676"/>
    </source>
</evidence>
<name>A0A4Z2ERZ7_9TELE</name>
<dbReference type="Proteomes" id="UP000314294">
    <property type="component" value="Unassembled WGS sequence"/>
</dbReference>
<evidence type="ECO:0000256" key="3">
    <source>
        <dbReference type="ARBA" id="ARBA00022679"/>
    </source>
</evidence>
<feature type="domain" description="Fringe-like glycosyltransferase" evidence="9">
    <location>
        <begin position="104"/>
        <end position="138"/>
    </location>
</feature>
<keyword evidence="7" id="KW-0472">Membrane</keyword>
<keyword evidence="2 10" id="KW-0328">Glycosyltransferase</keyword>